<name>A0AA40LPV6_CNENI</name>
<dbReference type="AlphaFoldDB" id="A0AA40LPV6"/>
<dbReference type="Proteomes" id="UP001177744">
    <property type="component" value="Unassembled WGS sequence"/>
</dbReference>
<dbReference type="EMBL" id="JAULJE010000006">
    <property type="protein sequence ID" value="KAK1341836.1"/>
    <property type="molecule type" value="Genomic_DNA"/>
</dbReference>
<accession>A0AA40LPV6</accession>
<keyword evidence="2" id="KW-1185">Reference proteome</keyword>
<evidence type="ECO:0000313" key="1">
    <source>
        <dbReference type="EMBL" id="KAK1341836.1"/>
    </source>
</evidence>
<reference evidence="1" key="1">
    <citation type="submission" date="2023-06" db="EMBL/GenBank/DDBJ databases">
        <title>Reference genome for the Northern bat (Eptesicus nilssonii), a most northern bat species.</title>
        <authorList>
            <person name="Laine V.N."/>
            <person name="Pulliainen A.T."/>
            <person name="Lilley T.M."/>
        </authorList>
    </citation>
    <scope>NUCLEOTIDE SEQUENCE</scope>
    <source>
        <strain evidence="1">BLF_Eptnil</strain>
        <tissue evidence="1">Kidney</tissue>
    </source>
</reference>
<organism evidence="1 2">
    <name type="scientific">Cnephaeus nilssonii</name>
    <name type="common">Northern bat</name>
    <name type="synonym">Eptesicus nilssonii</name>
    <dbReference type="NCBI Taxonomy" id="3371016"/>
    <lineage>
        <taxon>Eukaryota</taxon>
        <taxon>Metazoa</taxon>
        <taxon>Chordata</taxon>
        <taxon>Craniata</taxon>
        <taxon>Vertebrata</taxon>
        <taxon>Euteleostomi</taxon>
        <taxon>Mammalia</taxon>
        <taxon>Eutheria</taxon>
        <taxon>Laurasiatheria</taxon>
        <taxon>Chiroptera</taxon>
        <taxon>Yangochiroptera</taxon>
        <taxon>Vespertilionidae</taxon>
        <taxon>Cnephaeus</taxon>
    </lineage>
</organism>
<gene>
    <name evidence="1" type="ORF">QTO34_016587</name>
</gene>
<evidence type="ECO:0000313" key="2">
    <source>
        <dbReference type="Proteomes" id="UP001177744"/>
    </source>
</evidence>
<feature type="non-terminal residue" evidence="1">
    <location>
        <position position="108"/>
    </location>
</feature>
<comment type="caution">
    <text evidence="1">The sequence shown here is derived from an EMBL/GenBank/DDBJ whole genome shotgun (WGS) entry which is preliminary data.</text>
</comment>
<proteinExistence type="predicted"/>
<protein>
    <submittedName>
        <fullName evidence="1">Uncharacterized protein</fullName>
    </submittedName>
</protein>
<sequence>MLIDVYLHLWWCSQGTTDTWYVIWRQIKTRQANPKVECNLAKRRQLAEDFLKDCVHINIGALELSANHNVLQIVDVRCDIEKDEKRVRLTEETMSEKEKKTTGFVETK</sequence>